<dbReference type="EC" id="2.7.11.21" evidence="15"/>
<protein>
    <recommendedName>
        <fullName evidence="15">Serine/threonine-protein kinase PLK</fullName>
        <ecNumber evidence="15">2.7.11.21</ecNumber>
    </recommendedName>
    <alternativeName>
        <fullName evidence="15">Polo-like kinase</fullName>
    </alternativeName>
</protein>
<keyword evidence="17" id="KW-0472">Membrane</keyword>
<feature type="transmembrane region" description="Helical" evidence="17">
    <location>
        <begin position="25"/>
        <end position="46"/>
    </location>
</feature>
<keyword evidence="4 15" id="KW-0723">Serine/threonine-protein kinase</keyword>
<dbReference type="InterPro" id="IPR008271">
    <property type="entry name" value="Ser/Thr_kinase_AS"/>
</dbReference>
<evidence type="ECO:0000256" key="8">
    <source>
        <dbReference type="ARBA" id="ARBA00022777"/>
    </source>
</evidence>
<feature type="region of interest" description="Disordered" evidence="16">
    <location>
        <begin position="638"/>
        <end position="661"/>
    </location>
</feature>
<dbReference type="GO" id="GO:0005813">
    <property type="term" value="C:centrosome"/>
    <property type="evidence" value="ECO:0007669"/>
    <property type="project" value="UniProtKB-SubCell"/>
</dbReference>
<keyword evidence="5 15" id="KW-0808">Transferase</keyword>
<evidence type="ECO:0000256" key="10">
    <source>
        <dbReference type="ARBA" id="ARBA00023242"/>
    </source>
</evidence>
<comment type="subcellular location">
    <subcellularLocation>
        <location evidence="1">Cytoplasm</location>
        <location evidence="1">Cytoskeleton</location>
        <location evidence="1">Microtubule organizing center</location>
        <location evidence="1">Centrosome</location>
    </subcellularLocation>
    <subcellularLocation>
        <location evidence="2">Nucleus</location>
        <location evidence="2">Nucleolus</location>
    </subcellularLocation>
</comment>
<feature type="domain" description="Protein kinase" evidence="18">
    <location>
        <begin position="304"/>
        <end position="556"/>
    </location>
</feature>
<evidence type="ECO:0000256" key="16">
    <source>
        <dbReference type="SAM" id="MobiDB-lite"/>
    </source>
</evidence>
<evidence type="ECO:0000256" key="2">
    <source>
        <dbReference type="ARBA" id="ARBA00004604"/>
    </source>
</evidence>
<dbReference type="SMART" id="SM00220">
    <property type="entry name" value="S_TKc"/>
    <property type="match status" value="1"/>
</dbReference>
<gene>
    <name evidence="20" type="ORF">P4O66_022741</name>
</gene>
<dbReference type="InterPro" id="IPR000959">
    <property type="entry name" value="POLO_box_dom"/>
</dbReference>
<dbReference type="Gene3D" id="1.10.510.10">
    <property type="entry name" value="Transferase(Phosphotransferase) domain 1"/>
    <property type="match status" value="1"/>
</dbReference>
<evidence type="ECO:0000256" key="6">
    <source>
        <dbReference type="ARBA" id="ARBA00022737"/>
    </source>
</evidence>
<accession>A0AAD8ZNR7</accession>
<dbReference type="SUPFAM" id="SSF82615">
    <property type="entry name" value="Polo-box domain"/>
    <property type="match status" value="2"/>
</dbReference>
<evidence type="ECO:0000256" key="5">
    <source>
        <dbReference type="ARBA" id="ARBA00022679"/>
    </source>
</evidence>
<dbReference type="InterPro" id="IPR017441">
    <property type="entry name" value="Protein_kinase_ATP_BS"/>
</dbReference>
<dbReference type="InterPro" id="IPR000719">
    <property type="entry name" value="Prot_kinase_dom"/>
</dbReference>
<dbReference type="InterPro" id="IPR033695">
    <property type="entry name" value="POLO_box_2"/>
</dbReference>
<dbReference type="FunFam" id="3.30.1120.30:FF:000002">
    <property type="entry name" value="Serine/threonine-protein kinase PLK"/>
    <property type="match status" value="1"/>
</dbReference>
<feature type="compositionally biased region" description="Basic and acidic residues" evidence="16">
    <location>
        <begin position="267"/>
        <end position="284"/>
    </location>
</feature>
<dbReference type="Proteomes" id="UP001239994">
    <property type="component" value="Unassembled WGS sequence"/>
</dbReference>
<keyword evidence="7 14" id="KW-0547">Nucleotide-binding</keyword>
<comment type="similarity">
    <text evidence="15">Belongs to the protein kinase superfamily. Ser/Thr protein kinase family. CDC5/Polo subfamily.</text>
</comment>
<evidence type="ECO:0000256" key="9">
    <source>
        <dbReference type="ARBA" id="ARBA00022840"/>
    </source>
</evidence>
<dbReference type="PROSITE" id="PS50011">
    <property type="entry name" value="PROTEIN_KINASE_DOM"/>
    <property type="match status" value="1"/>
</dbReference>
<evidence type="ECO:0000256" key="7">
    <source>
        <dbReference type="ARBA" id="ARBA00022741"/>
    </source>
</evidence>
<dbReference type="CDD" id="cd13117">
    <property type="entry name" value="POLO_box_2"/>
    <property type="match status" value="1"/>
</dbReference>
<dbReference type="GO" id="GO:0005730">
    <property type="term" value="C:nucleolus"/>
    <property type="evidence" value="ECO:0007669"/>
    <property type="project" value="UniProtKB-SubCell"/>
</dbReference>
<dbReference type="PROSITE" id="PS00107">
    <property type="entry name" value="PROTEIN_KINASE_ATP"/>
    <property type="match status" value="1"/>
</dbReference>
<reference evidence="20" key="1">
    <citation type="submission" date="2023-03" db="EMBL/GenBank/DDBJ databases">
        <title>Electrophorus voltai genome.</title>
        <authorList>
            <person name="Bian C."/>
        </authorList>
    </citation>
    <scope>NUCLEOTIDE SEQUENCE</scope>
    <source>
        <strain evidence="20">CB-2022</strain>
        <tissue evidence="20">Muscle</tissue>
    </source>
</reference>
<keyword evidence="10" id="KW-0539">Nucleus</keyword>
<keyword evidence="11" id="KW-0131">Cell cycle</keyword>
<dbReference type="Gene3D" id="3.40.50.150">
    <property type="entry name" value="Vaccinia Virus protein VP39"/>
    <property type="match status" value="1"/>
</dbReference>
<evidence type="ECO:0000256" key="14">
    <source>
        <dbReference type="PROSITE-ProRule" id="PRU10141"/>
    </source>
</evidence>
<keyword evidence="3" id="KW-0963">Cytoplasm</keyword>
<dbReference type="GO" id="GO:0000776">
    <property type="term" value="C:kinetochore"/>
    <property type="evidence" value="ECO:0007669"/>
    <property type="project" value="TreeGrafter"/>
</dbReference>
<organism evidence="20 21">
    <name type="scientific">Electrophorus voltai</name>
    <dbReference type="NCBI Taxonomy" id="2609070"/>
    <lineage>
        <taxon>Eukaryota</taxon>
        <taxon>Metazoa</taxon>
        <taxon>Chordata</taxon>
        <taxon>Craniata</taxon>
        <taxon>Vertebrata</taxon>
        <taxon>Euteleostomi</taxon>
        <taxon>Actinopterygii</taxon>
        <taxon>Neopterygii</taxon>
        <taxon>Teleostei</taxon>
        <taxon>Ostariophysi</taxon>
        <taxon>Gymnotiformes</taxon>
        <taxon>Gymnotoidei</taxon>
        <taxon>Gymnotidae</taxon>
        <taxon>Electrophorus</taxon>
    </lineage>
</organism>
<dbReference type="FunFam" id="1.10.510.10:FF:000189">
    <property type="entry name" value="Serine/threonine-protein kinase PLK"/>
    <property type="match status" value="1"/>
</dbReference>
<dbReference type="InterPro" id="IPR036947">
    <property type="entry name" value="POLO_box_dom_sf"/>
</dbReference>
<dbReference type="InterPro" id="IPR011009">
    <property type="entry name" value="Kinase-like_dom_sf"/>
</dbReference>
<evidence type="ECO:0000259" key="18">
    <source>
        <dbReference type="PROSITE" id="PS50011"/>
    </source>
</evidence>
<keyword evidence="8 15" id="KW-0418">Kinase</keyword>
<keyword evidence="9 14" id="KW-0067">ATP-binding</keyword>
<evidence type="ECO:0000313" key="20">
    <source>
        <dbReference type="EMBL" id="KAK1801473.1"/>
    </source>
</evidence>
<evidence type="ECO:0000256" key="1">
    <source>
        <dbReference type="ARBA" id="ARBA00004300"/>
    </source>
</evidence>
<evidence type="ECO:0000256" key="12">
    <source>
        <dbReference type="ARBA" id="ARBA00047802"/>
    </source>
</evidence>
<comment type="catalytic activity">
    <reaction evidence="13">
        <text>L-seryl-[protein] + ATP = O-phospho-L-seryl-[protein] + ADP + H(+)</text>
        <dbReference type="Rhea" id="RHEA:17989"/>
        <dbReference type="Rhea" id="RHEA-COMP:9863"/>
        <dbReference type="Rhea" id="RHEA-COMP:11604"/>
        <dbReference type="ChEBI" id="CHEBI:15378"/>
        <dbReference type="ChEBI" id="CHEBI:29999"/>
        <dbReference type="ChEBI" id="CHEBI:30616"/>
        <dbReference type="ChEBI" id="CHEBI:83421"/>
        <dbReference type="ChEBI" id="CHEBI:456216"/>
        <dbReference type="EC" id="2.7.11.21"/>
    </reaction>
</comment>
<name>A0AAD8ZNR7_9TELE</name>
<evidence type="ECO:0000256" key="17">
    <source>
        <dbReference type="SAM" id="Phobius"/>
    </source>
</evidence>
<proteinExistence type="inferred from homology"/>
<dbReference type="Gene3D" id="3.30.1120.30">
    <property type="entry name" value="POLO box domain"/>
    <property type="match status" value="2"/>
</dbReference>
<dbReference type="AlphaFoldDB" id="A0AAD8ZNR7"/>
<dbReference type="GO" id="GO:0004674">
    <property type="term" value="F:protein serine/threonine kinase activity"/>
    <property type="evidence" value="ECO:0007669"/>
    <property type="project" value="UniProtKB-KW"/>
</dbReference>
<keyword evidence="6" id="KW-0677">Repeat</keyword>
<comment type="catalytic activity">
    <reaction evidence="12 15">
        <text>L-threonyl-[protein] + ATP = O-phospho-L-threonyl-[protein] + ADP + H(+)</text>
        <dbReference type="Rhea" id="RHEA:46608"/>
        <dbReference type="Rhea" id="RHEA-COMP:11060"/>
        <dbReference type="Rhea" id="RHEA-COMP:11605"/>
        <dbReference type="ChEBI" id="CHEBI:15378"/>
        <dbReference type="ChEBI" id="CHEBI:30013"/>
        <dbReference type="ChEBI" id="CHEBI:30616"/>
        <dbReference type="ChEBI" id="CHEBI:61977"/>
        <dbReference type="ChEBI" id="CHEBI:456216"/>
        <dbReference type="EC" id="2.7.11.21"/>
    </reaction>
</comment>
<dbReference type="SUPFAM" id="SSF53335">
    <property type="entry name" value="S-adenosyl-L-methionine-dependent methyltransferases"/>
    <property type="match status" value="1"/>
</dbReference>
<evidence type="ECO:0000256" key="11">
    <source>
        <dbReference type="ARBA" id="ARBA00023306"/>
    </source>
</evidence>
<keyword evidence="17" id="KW-0812">Transmembrane</keyword>
<dbReference type="Gene3D" id="3.30.200.20">
    <property type="entry name" value="Phosphorylase Kinase, domain 1"/>
    <property type="match status" value="1"/>
</dbReference>
<dbReference type="InterPro" id="IPR033701">
    <property type="entry name" value="POLO_box_1"/>
</dbReference>
<dbReference type="PANTHER" id="PTHR24345">
    <property type="entry name" value="SERINE/THREONINE-PROTEIN KINASE PLK"/>
    <property type="match status" value="1"/>
</dbReference>
<sequence length="909" mass="101859">MEDSVEIILQDGSSRFSHPTQDKPVVTAASGAVLIGLYGLWTVFALPGFRKVPKSLKVPYLPSSRTQTRNVLKLLRSRSGCLADLGSGDGRLVFAASSLGFQCTGFEINSILIGYARVRALWMGVPTSTARFVNKDFWKTNLSGYKNVTVFLAPGVMEVLARKLMEELADDSRVIACRFPFPDWPVAASEGHGLDRAWAYDMATVRRLARQPPIPSHLLRSSPSRDDAPSLDGGADDIKTGRQRESRPRAMETPRSISHEPPTSNDRMCEQNKTGEQRWRKEDQNPNTADFSRIITDPATGKCYCRGKVLGKGGFAKCYELTDLSAGKVYAAKIIPHARVSKPHQREKINREIELHRALNHKHVVHFYHHFEDKDNIYILLEYCSRRSLAHILKSRKVLTEPEVRYYLKQTVSALKYLHDQEILHRDLKLGNLFVSDSMELKVGDFGLAAKMEPVSNRRKTICGTPNYLSPEVLNKQGHGWESDVWALGCVMYTMLLGKPPFETNNLKETYRCIREARYALPATISLPARQLIVNMLARSPSERPRLDDISRHDFLTQGFVPETLPASCCLSAPDFHISSPAKSFFRKAAAALFGGKRDKAKYYENLNKIAKEEEDIYKLRHDLRMATINQQLLSQPAVEEGTPSLPAGKPVSQATDGHPQARDPIRMIVRGSLGSCSSSSECLEDSTTGSVAEAVASVLRGCLEHMPAAEKLPQASGYGSLRWVTKWVDYSNKYGFGYQLSDNTVGVLFNSGTHMSLLADKTTVLQHAEMGQCAVMYTTDVPENCVGQVTILKYFTHYMEENLMDGGDMAMDTDAEKPRLYLLQWLKSDRALMMLFNDGTFQVNFYHDHTKLVLCTQQDDYLLTYINEERTSATFKLSALMSAGCSPDLRSRMDYALNVLQQRGSRVS</sequence>
<dbReference type="GO" id="GO:0007052">
    <property type="term" value="P:mitotic spindle organization"/>
    <property type="evidence" value="ECO:0007669"/>
    <property type="project" value="TreeGrafter"/>
</dbReference>
<dbReference type="PANTHER" id="PTHR24345:SF44">
    <property type="entry name" value="SERINE_THREONINE-PROTEIN KINASE PLK2"/>
    <property type="match status" value="1"/>
</dbReference>
<feature type="compositionally biased region" description="Basic and acidic residues" evidence="16">
    <location>
        <begin position="236"/>
        <end position="252"/>
    </location>
</feature>
<evidence type="ECO:0000256" key="13">
    <source>
        <dbReference type="ARBA" id="ARBA00048347"/>
    </source>
</evidence>
<dbReference type="Pfam" id="PF00659">
    <property type="entry name" value="POLO_box"/>
    <property type="match status" value="2"/>
</dbReference>
<dbReference type="PROSITE" id="PS50078">
    <property type="entry name" value="POLO_BOX"/>
    <property type="match status" value="2"/>
</dbReference>
<dbReference type="GO" id="GO:0005737">
    <property type="term" value="C:cytoplasm"/>
    <property type="evidence" value="ECO:0007669"/>
    <property type="project" value="TreeGrafter"/>
</dbReference>
<evidence type="ECO:0000256" key="3">
    <source>
        <dbReference type="ARBA" id="ARBA00022490"/>
    </source>
</evidence>
<dbReference type="GO" id="GO:0005524">
    <property type="term" value="F:ATP binding"/>
    <property type="evidence" value="ECO:0007669"/>
    <property type="project" value="UniProtKB-UniRule"/>
</dbReference>
<dbReference type="FunFam" id="3.30.200.20:FF:000091">
    <property type="entry name" value="Serine/threonine-protein kinase PLK"/>
    <property type="match status" value="1"/>
</dbReference>
<evidence type="ECO:0000256" key="4">
    <source>
        <dbReference type="ARBA" id="ARBA00022527"/>
    </source>
</evidence>
<evidence type="ECO:0000313" key="21">
    <source>
        <dbReference type="Proteomes" id="UP001239994"/>
    </source>
</evidence>
<keyword evidence="21" id="KW-1185">Reference proteome</keyword>
<feature type="binding site" evidence="14">
    <location>
        <position position="333"/>
    </location>
    <ligand>
        <name>ATP</name>
        <dbReference type="ChEBI" id="CHEBI:30616"/>
    </ligand>
</feature>
<evidence type="ECO:0000256" key="15">
    <source>
        <dbReference type="RuleBase" id="RU361162"/>
    </source>
</evidence>
<keyword evidence="17" id="KW-1133">Transmembrane helix</keyword>
<dbReference type="Pfam" id="PF00069">
    <property type="entry name" value="Pkinase"/>
    <property type="match status" value="1"/>
</dbReference>
<feature type="domain" description="POLO box" evidence="19">
    <location>
        <begin position="822"/>
        <end position="906"/>
    </location>
</feature>
<dbReference type="EMBL" id="JAROKS010000009">
    <property type="protein sequence ID" value="KAK1801473.1"/>
    <property type="molecule type" value="Genomic_DNA"/>
</dbReference>
<dbReference type="GO" id="GO:0000922">
    <property type="term" value="C:spindle pole"/>
    <property type="evidence" value="ECO:0007669"/>
    <property type="project" value="TreeGrafter"/>
</dbReference>
<dbReference type="SUPFAM" id="SSF56112">
    <property type="entry name" value="Protein kinase-like (PK-like)"/>
    <property type="match status" value="1"/>
</dbReference>
<dbReference type="InterPro" id="IPR029063">
    <property type="entry name" value="SAM-dependent_MTases_sf"/>
</dbReference>
<feature type="domain" description="POLO box" evidence="19">
    <location>
        <begin position="724"/>
        <end position="802"/>
    </location>
</feature>
<comment type="caution">
    <text evidence="20">The sequence shown here is derived from an EMBL/GenBank/DDBJ whole genome shotgun (WGS) entry which is preliminary data.</text>
</comment>
<dbReference type="PROSITE" id="PS00108">
    <property type="entry name" value="PROTEIN_KINASE_ST"/>
    <property type="match status" value="1"/>
</dbReference>
<feature type="region of interest" description="Disordered" evidence="16">
    <location>
        <begin position="213"/>
        <end position="293"/>
    </location>
</feature>
<feature type="non-terminal residue" evidence="20">
    <location>
        <position position="909"/>
    </location>
</feature>
<dbReference type="CDD" id="cd13118">
    <property type="entry name" value="POLO_box_1"/>
    <property type="match status" value="1"/>
</dbReference>
<evidence type="ECO:0000259" key="19">
    <source>
        <dbReference type="PROSITE" id="PS50078"/>
    </source>
</evidence>